<evidence type="ECO:0000313" key="1">
    <source>
        <dbReference type="EMBL" id="MBO1511878.1"/>
    </source>
</evidence>
<dbReference type="InterPro" id="IPR010461">
    <property type="entry name" value="ComK"/>
</dbReference>
<accession>A0ABS3N0U1</accession>
<keyword evidence="2" id="KW-1185">Reference proteome</keyword>
<protein>
    <submittedName>
        <fullName evidence="1">Competence protein ComK</fullName>
    </submittedName>
</protein>
<reference evidence="1 2" key="1">
    <citation type="submission" date="2021-03" db="EMBL/GenBank/DDBJ databases">
        <title>Whole genome sequence of Metabacillus bambusae BG109.</title>
        <authorList>
            <person name="Jeong J.W."/>
        </authorList>
    </citation>
    <scope>NUCLEOTIDE SEQUENCE [LARGE SCALE GENOMIC DNA]</scope>
    <source>
        <strain evidence="1 2">BG109</strain>
    </source>
</reference>
<dbReference type="Pfam" id="PF06338">
    <property type="entry name" value="ComK"/>
    <property type="match status" value="1"/>
</dbReference>
<dbReference type="Proteomes" id="UP000663981">
    <property type="component" value="Unassembled WGS sequence"/>
</dbReference>
<dbReference type="EMBL" id="JAGDEL010000005">
    <property type="protein sequence ID" value="MBO1511878.1"/>
    <property type="molecule type" value="Genomic_DNA"/>
</dbReference>
<evidence type="ECO:0000313" key="2">
    <source>
        <dbReference type="Proteomes" id="UP000663981"/>
    </source>
</evidence>
<gene>
    <name evidence="1" type="ORF">I7822_09365</name>
</gene>
<comment type="caution">
    <text evidence="1">The sequence shown here is derived from an EMBL/GenBank/DDBJ whole genome shotgun (WGS) entry which is preliminary data.</text>
</comment>
<proteinExistence type="predicted"/>
<sequence>MNNNQNKSHQVKEEKLHIINENTMALIPKYTKLAELHSTVFEKYKVENVSRSPLDIVEDSCDYYGSDLSGRINSAQKILKGQRMLPVIISEVNKYCMVPLCSPKNTNCIWLAYKHVIDIVPKGNHSIIIFSNQKKLKLEINRVVLEDKLNKGARLISTYDIRQEQATDLYKMNVVAEKASLYTSGRNTYDDQIDR</sequence>
<organism evidence="1 2">
    <name type="scientific">Metabacillus bambusae</name>
    <dbReference type="NCBI Taxonomy" id="2795218"/>
    <lineage>
        <taxon>Bacteria</taxon>
        <taxon>Bacillati</taxon>
        <taxon>Bacillota</taxon>
        <taxon>Bacilli</taxon>
        <taxon>Bacillales</taxon>
        <taxon>Bacillaceae</taxon>
        <taxon>Metabacillus</taxon>
    </lineage>
</organism>
<name>A0ABS3N0U1_9BACI</name>
<dbReference type="RefSeq" id="WP_207977285.1">
    <property type="nucleotide sequence ID" value="NZ_JAGDEL010000005.1"/>
</dbReference>